<evidence type="ECO:0000313" key="3">
    <source>
        <dbReference type="EMBL" id="RVW12531.1"/>
    </source>
</evidence>
<proteinExistence type="predicted"/>
<reference evidence="3 4" key="1">
    <citation type="journal article" date="2018" name="PLoS Genet.">
        <title>Population sequencing reveals clonal diversity and ancestral inbreeding in the grapevine cultivar Chardonnay.</title>
        <authorList>
            <person name="Roach M.J."/>
            <person name="Johnson D.L."/>
            <person name="Bohlmann J."/>
            <person name="van Vuuren H.J."/>
            <person name="Jones S.J."/>
            <person name="Pretorius I.S."/>
            <person name="Schmidt S.A."/>
            <person name="Borneman A.R."/>
        </authorList>
    </citation>
    <scope>NUCLEOTIDE SEQUENCE [LARGE SCALE GENOMIC DNA]</scope>
    <source>
        <strain evidence="4">cv. Chardonnay</strain>
        <tissue evidence="3">Leaf</tissue>
    </source>
</reference>
<keyword evidence="1" id="KW-0175">Coiled coil</keyword>
<protein>
    <recommendedName>
        <fullName evidence="2">Retrotransposon gag domain-containing protein</fullName>
    </recommendedName>
</protein>
<dbReference type="Proteomes" id="UP000288805">
    <property type="component" value="Unassembled WGS sequence"/>
</dbReference>
<dbReference type="Pfam" id="PF03732">
    <property type="entry name" value="Retrotrans_gag"/>
    <property type="match status" value="1"/>
</dbReference>
<dbReference type="InterPro" id="IPR005162">
    <property type="entry name" value="Retrotrans_gag_dom"/>
</dbReference>
<gene>
    <name evidence="3" type="ORF">CK203_082468</name>
</gene>
<feature type="coiled-coil region" evidence="1">
    <location>
        <begin position="9"/>
        <end position="40"/>
    </location>
</feature>
<evidence type="ECO:0000259" key="2">
    <source>
        <dbReference type="Pfam" id="PF03732"/>
    </source>
</evidence>
<comment type="caution">
    <text evidence="3">The sequence shown here is derived from an EMBL/GenBank/DDBJ whole genome shotgun (WGS) entry which is preliminary data.</text>
</comment>
<dbReference type="AlphaFoldDB" id="A0A438BNK1"/>
<organism evidence="3 4">
    <name type="scientific">Vitis vinifera</name>
    <name type="common">Grape</name>
    <dbReference type="NCBI Taxonomy" id="29760"/>
    <lineage>
        <taxon>Eukaryota</taxon>
        <taxon>Viridiplantae</taxon>
        <taxon>Streptophyta</taxon>
        <taxon>Embryophyta</taxon>
        <taxon>Tracheophyta</taxon>
        <taxon>Spermatophyta</taxon>
        <taxon>Magnoliopsida</taxon>
        <taxon>eudicotyledons</taxon>
        <taxon>Gunneridae</taxon>
        <taxon>Pentapetalae</taxon>
        <taxon>rosids</taxon>
        <taxon>Vitales</taxon>
        <taxon>Vitaceae</taxon>
        <taxon>Viteae</taxon>
        <taxon>Vitis</taxon>
    </lineage>
</organism>
<evidence type="ECO:0000313" key="4">
    <source>
        <dbReference type="Proteomes" id="UP000288805"/>
    </source>
</evidence>
<dbReference type="EMBL" id="QGNW01002702">
    <property type="protein sequence ID" value="RVW12531.1"/>
    <property type="molecule type" value="Genomic_DNA"/>
</dbReference>
<feature type="domain" description="Retrotransposon gag" evidence="2">
    <location>
        <begin position="77"/>
        <end position="160"/>
    </location>
</feature>
<sequence>MAGRTRGGRSERNEELETVREELREVRRELRETVELMRGQGSRRAGEPSAEAAEHWLRRMRRILVGLDIPKERRVGLAAYMLVDKADFWWESMKRVYDTEVMTWEEFERIFLGKYFGEVAKHAKRMEFEHLIQGTMSVLKYESRFSELSRFALGMISEEEKRLGGSSRG</sequence>
<evidence type="ECO:0000256" key="1">
    <source>
        <dbReference type="SAM" id="Coils"/>
    </source>
</evidence>
<accession>A0A438BNK1</accession>
<name>A0A438BNK1_VITVI</name>